<dbReference type="PANTHER" id="PTHR15907">
    <property type="entry name" value="DUF614 FAMILY PROTEIN-RELATED"/>
    <property type="match status" value="1"/>
</dbReference>
<organism evidence="2 3">
    <name type="scientific">Amphiprion ocellaris</name>
    <name type="common">Clown anemonefish</name>
    <dbReference type="NCBI Taxonomy" id="80972"/>
    <lineage>
        <taxon>Eukaryota</taxon>
        <taxon>Metazoa</taxon>
        <taxon>Chordata</taxon>
        <taxon>Craniata</taxon>
        <taxon>Vertebrata</taxon>
        <taxon>Euteleostomi</taxon>
        <taxon>Actinopterygii</taxon>
        <taxon>Neopterygii</taxon>
        <taxon>Teleostei</taxon>
        <taxon>Neoteleostei</taxon>
        <taxon>Acanthomorphata</taxon>
        <taxon>Ovalentaria</taxon>
        <taxon>Pomacentridae</taxon>
        <taxon>Amphiprion</taxon>
    </lineage>
</organism>
<keyword evidence="3" id="KW-1185">Reference proteome</keyword>
<dbReference type="GeneTree" id="ENSGT00940000163701"/>
<comment type="similarity">
    <text evidence="1">Belongs to the cornifelin family.</text>
</comment>
<protein>
    <recommendedName>
        <fullName evidence="4">Plac8 onzin related protein 2</fullName>
    </recommendedName>
</protein>
<name>A0AAQ5Z170_AMPOC</name>
<dbReference type="Ensembl" id="ENSAOCT00000066072.1">
    <property type="protein sequence ID" value="ENSAOCP00000057495.1"/>
    <property type="gene ID" value="ENSAOCG00000031092.1"/>
</dbReference>
<sequence>MQEEPVHLVLFSQAIGFLQVFLRSDGFSAQTSTVTGRKNSELSQNTKGSIMSSKLVIRQPQPVMDSRESDQWGSGICDCCDNVPECCFAFWCYPCFACKTSRDYGQCLCLPLLDIGFIPPITMSMRVSMRERYGIKDTMCRDCVYATFCTACSWCQMSREMKRRNIQIVLVSAKNS</sequence>
<evidence type="ECO:0000256" key="1">
    <source>
        <dbReference type="ARBA" id="ARBA00009024"/>
    </source>
</evidence>
<dbReference type="InterPro" id="IPR006461">
    <property type="entry name" value="PLAC_motif_containing"/>
</dbReference>
<dbReference type="RefSeq" id="XP_035797544.1">
    <property type="nucleotide sequence ID" value="XM_035941651.2"/>
</dbReference>
<dbReference type="NCBIfam" id="TIGR01571">
    <property type="entry name" value="A_thal_Cys_rich"/>
    <property type="match status" value="1"/>
</dbReference>
<reference evidence="2 3" key="1">
    <citation type="submission" date="2022-01" db="EMBL/GenBank/DDBJ databases">
        <title>A chromosome-scale genome assembly of the false clownfish, Amphiprion ocellaris.</title>
        <authorList>
            <person name="Ryu T."/>
        </authorList>
    </citation>
    <scope>NUCLEOTIDE SEQUENCE [LARGE SCALE GENOMIC DNA]</scope>
</reference>
<reference evidence="2" key="2">
    <citation type="submission" date="2025-08" db="UniProtKB">
        <authorList>
            <consortium name="Ensembl"/>
        </authorList>
    </citation>
    <scope>IDENTIFICATION</scope>
</reference>
<dbReference type="KEGG" id="aoce:111585924"/>
<dbReference type="GeneID" id="111585924"/>
<evidence type="ECO:0008006" key="4">
    <source>
        <dbReference type="Google" id="ProtNLM"/>
    </source>
</evidence>
<evidence type="ECO:0000313" key="2">
    <source>
        <dbReference type="Ensembl" id="ENSAOCP00000057495.1"/>
    </source>
</evidence>
<accession>A0AAQ5Z170</accession>
<proteinExistence type="inferred from homology"/>
<dbReference type="Proteomes" id="UP001501940">
    <property type="component" value="Chromosome 14"/>
</dbReference>
<dbReference type="Pfam" id="PF04749">
    <property type="entry name" value="PLAC8"/>
    <property type="match status" value="1"/>
</dbReference>
<reference evidence="2" key="3">
    <citation type="submission" date="2025-09" db="UniProtKB">
        <authorList>
            <consortium name="Ensembl"/>
        </authorList>
    </citation>
    <scope>IDENTIFICATION</scope>
</reference>
<dbReference type="AlphaFoldDB" id="A0AAQ5Z170"/>
<evidence type="ECO:0000313" key="3">
    <source>
        <dbReference type="Proteomes" id="UP001501940"/>
    </source>
</evidence>